<dbReference type="EMBL" id="CAJVPW010002350">
    <property type="protein sequence ID" value="CAG8504446.1"/>
    <property type="molecule type" value="Genomic_DNA"/>
</dbReference>
<proteinExistence type="predicted"/>
<protein>
    <submittedName>
        <fullName evidence="1">16871_t:CDS:1</fullName>
    </submittedName>
</protein>
<evidence type="ECO:0000313" key="1">
    <source>
        <dbReference type="EMBL" id="CAG8504446.1"/>
    </source>
</evidence>
<organism evidence="1 2">
    <name type="scientific">Cetraspora pellucida</name>
    <dbReference type="NCBI Taxonomy" id="1433469"/>
    <lineage>
        <taxon>Eukaryota</taxon>
        <taxon>Fungi</taxon>
        <taxon>Fungi incertae sedis</taxon>
        <taxon>Mucoromycota</taxon>
        <taxon>Glomeromycotina</taxon>
        <taxon>Glomeromycetes</taxon>
        <taxon>Diversisporales</taxon>
        <taxon>Gigasporaceae</taxon>
        <taxon>Cetraspora</taxon>
    </lineage>
</organism>
<evidence type="ECO:0000313" key="2">
    <source>
        <dbReference type="Proteomes" id="UP000789366"/>
    </source>
</evidence>
<sequence>MSQNFSQPIDIDIIEQIVDAEKLKELYPKILLFFGAKAIFAVKKCYYIRQDVKKNNKKALEYFTKAYINNYFVAEFFINKYGISIVEDKNKAYEYYLKAARLDNNEVSIFSEKFVPS</sequence>
<comment type="caution">
    <text evidence="1">The sequence shown here is derived from an EMBL/GenBank/DDBJ whole genome shotgun (WGS) entry which is preliminary data.</text>
</comment>
<name>A0ACA9L236_9GLOM</name>
<dbReference type="Proteomes" id="UP000789366">
    <property type="component" value="Unassembled WGS sequence"/>
</dbReference>
<gene>
    <name evidence="1" type="ORF">SPELUC_LOCUS3170</name>
</gene>
<reference evidence="1" key="1">
    <citation type="submission" date="2021-06" db="EMBL/GenBank/DDBJ databases">
        <authorList>
            <person name="Kallberg Y."/>
            <person name="Tangrot J."/>
            <person name="Rosling A."/>
        </authorList>
    </citation>
    <scope>NUCLEOTIDE SEQUENCE</scope>
    <source>
        <strain evidence="1">28 12/20/2015</strain>
    </source>
</reference>
<accession>A0ACA9L236</accession>
<keyword evidence="2" id="KW-1185">Reference proteome</keyword>